<comment type="caution">
    <text evidence="15">The sequence shown here is derived from an EMBL/GenBank/DDBJ whole genome shotgun (WGS) entry which is preliminary data.</text>
</comment>
<comment type="cofactor">
    <cofactor evidence="2">
        <name>a divalent metal cation</name>
        <dbReference type="ChEBI" id="CHEBI:60240"/>
    </cofactor>
</comment>
<evidence type="ECO:0000256" key="13">
    <source>
        <dbReference type="PIRSR" id="PIRSR605493-1"/>
    </source>
</evidence>
<sequence length="225" mass="24424">MDDDARLRSLAARVRTADVVDAMGRFHRHRCHLTDLRSPTPERQLFGPAVTISYLPSCRQNMPTDQYNFADLFSEAIRDKGPGHVLVLASNGYPDTSLCGKAKLSLVGAHGLAGILADGRLRDFAELAEFDFAAYCRGEAVRWGGDVVTPFEANRPVMVSGVLVRPGDYVFADAAGAAVIPAPEVLAVLEEAVNVVNEEDSFVEMNLPTRNDGEPRSRPGEQAAR</sequence>
<comment type="subunit">
    <text evidence="4">Homotrimer.</text>
</comment>
<name>A0A918U5G0_9ACTN</name>
<comment type="catalytic activity">
    <reaction evidence="1">
        <text>4-hydroxy-4-methyl-2-oxoglutarate = 2 pyruvate</text>
        <dbReference type="Rhea" id="RHEA:22748"/>
        <dbReference type="ChEBI" id="CHEBI:15361"/>
        <dbReference type="ChEBI" id="CHEBI:58276"/>
        <dbReference type="EC" id="4.1.3.17"/>
    </reaction>
</comment>
<keyword evidence="15" id="KW-0808">Transferase</keyword>
<dbReference type="EC" id="4.1.1.112" evidence="6"/>
<dbReference type="AlphaFoldDB" id="A0A918U5G0"/>
<organism evidence="15 16">
    <name type="scientific">Streptomyces fructofermentans</name>
    <dbReference type="NCBI Taxonomy" id="152141"/>
    <lineage>
        <taxon>Bacteria</taxon>
        <taxon>Bacillati</taxon>
        <taxon>Actinomycetota</taxon>
        <taxon>Actinomycetes</taxon>
        <taxon>Kitasatosporales</taxon>
        <taxon>Streptomycetaceae</taxon>
        <taxon>Streptomyces</taxon>
    </lineage>
</organism>
<evidence type="ECO:0000256" key="1">
    <source>
        <dbReference type="ARBA" id="ARBA00001342"/>
    </source>
</evidence>
<evidence type="ECO:0000256" key="8">
    <source>
        <dbReference type="ARBA" id="ARBA00025046"/>
    </source>
</evidence>
<comment type="catalytic activity">
    <reaction evidence="12">
        <text>oxaloacetate + H(+) = pyruvate + CO2</text>
        <dbReference type="Rhea" id="RHEA:15641"/>
        <dbReference type="ChEBI" id="CHEBI:15361"/>
        <dbReference type="ChEBI" id="CHEBI:15378"/>
        <dbReference type="ChEBI" id="CHEBI:16452"/>
        <dbReference type="ChEBI" id="CHEBI:16526"/>
        <dbReference type="EC" id="4.1.1.112"/>
    </reaction>
</comment>
<accession>A0A918U5G0</accession>
<comment type="cofactor">
    <cofactor evidence="13">
        <name>Mg(2+)</name>
        <dbReference type="ChEBI" id="CHEBI:18420"/>
    </cofactor>
</comment>
<evidence type="ECO:0000256" key="7">
    <source>
        <dbReference type="ARBA" id="ARBA00016549"/>
    </source>
</evidence>
<reference evidence="15" key="2">
    <citation type="submission" date="2020-09" db="EMBL/GenBank/DDBJ databases">
        <authorList>
            <person name="Sun Q."/>
            <person name="Ohkuma M."/>
        </authorList>
    </citation>
    <scope>NUCLEOTIDE SEQUENCE</scope>
    <source>
        <strain evidence="15">JCM 4956</strain>
    </source>
</reference>
<dbReference type="EC" id="4.1.3.17" evidence="5"/>
<evidence type="ECO:0000313" key="15">
    <source>
        <dbReference type="EMBL" id="GGX95521.1"/>
    </source>
</evidence>
<evidence type="ECO:0000256" key="10">
    <source>
        <dbReference type="ARBA" id="ARBA00030169"/>
    </source>
</evidence>
<dbReference type="SUPFAM" id="SSF89562">
    <property type="entry name" value="RraA-like"/>
    <property type="match status" value="1"/>
</dbReference>
<evidence type="ECO:0000256" key="3">
    <source>
        <dbReference type="ARBA" id="ARBA00008621"/>
    </source>
</evidence>
<evidence type="ECO:0000256" key="9">
    <source>
        <dbReference type="ARBA" id="ARBA00029596"/>
    </source>
</evidence>
<keyword evidence="15" id="KW-0489">Methyltransferase</keyword>
<dbReference type="CDD" id="cd16841">
    <property type="entry name" value="RraA_family"/>
    <property type="match status" value="1"/>
</dbReference>
<protein>
    <recommendedName>
        <fullName evidence="7">Putative 4-hydroxy-4-methyl-2-oxoglutarate aldolase</fullName>
        <ecNumber evidence="6">4.1.1.112</ecNumber>
        <ecNumber evidence="5">4.1.3.17</ecNumber>
    </recommendedName>
    <alternativeName>
        <fullName evidence="11">Oxaloacetate decarboxylase</fullName>
    </alternativeName>
    <alternativeName>
        <fullName evidence="9">Regulator of ribonuclease activity homolog</fullName>
    </alternativeName>
    <alternativeName>
        <fullName evidence="10">RraA-like protein</fullName>
    </alternativeName>
</protein>
<feature type="binding site" evidence="13">
    <location>
        <position position="122"/>
    </location>
    <ligand>
        <name>substrate</name>
    </ligand>
</feature>
<feature type="region of interest" description="Disordered" evidence="14">
    <location>
        <begin position="204"/>
        <end position="225"/>
    </location>
</feature>
<dbReference type="GO" id="GO:0032259">
    <property type="term" value="P:methylation"/>
    <property type="evidence" value="ECO:0007669"/>
    <property type="project" value="UniProtKB-KW"/>
</dbReference>
<evidence type="ECO:0000256" key="4">
    <source>
        <dbReference type="ARBA" id="ARBA00011233"/>
    </source>
</evidence>
<dbReference type="RefSeq" id="WP_229916924.1">
    <property type="nucleotide sequence ID" value="NZ_BMWD01000043.1"/>
</dbReference>
<dbReference type="Gene3D" id="3.50.30.40">
    <property type="entry name" value="Ribonuclease E inhibitor RraA/RraA-like"/>
    <property type="match status" value="1"/>
</dbReference>
<dbReference type="GO" id="GO:0046872">
    <property type="term" value="F:metal ion binding"/>
    <property type="evidence" value="ECO:0007669"/>
    <property type="project" value="UniProtKB-KW"/>
</dbReference>
<evidence type="ECO:0000256" key="5">
    <source>
        <dbReference type="ARBA" id="ARBA00012213"/>
    </source>
</evidence>
<dbReference type="Proteomes" id="UP000645555">
    <property type="component" value="Unassembled WGS sequence"/>
</dbReference>
<dbReference type="Pfam" id="PF03737">
    <property type="entry name" value="RraA-like"/>
    <property type="match status" value="1"/>
</dbReference>
<gene>
    <name evidence="15" type="ORF">GCM10010515_72730</name>
</gene>
<dbReference type="InterPro" id="IPR005493">
    <property type="entry name" value="RraA/RraA-like"/>
</dbReference>
<feature type="compositionally biased region" description="Basic and acidic residues" evidence="14">
    <location>
        <begin position="211"/>
        <end position="225"/>
    </location>
</feature>
<evidence type="ECO:0000256" key="11">
    <source>
        <dbReference type="ARBA" id="ARBA00032305"/>
    </source>
</evidence>
<comment type="similarity">
    <text evidence="3">Belongs to the class II aldolase/RraA-like family.</text>
</comment>
<reference evidence="15" key="1">
    <citation type="journal article" date="2014" name="Int. J. Syst. Evol. Microbiol.">
        <title>Complete genome sequence of Corynebacterium casei LMG S-19264T (=DSM 44701T), isolated from a smear-ripened cheese.</title>
        <authorList>
            <consortium name="US DOE Joint Genome Institute (JGI-PGF)"/>
            <person name="Walter F."/>
            <person name="Albersmeier A."/>
            <person name="Kalinowski J."/>
            <person name="Ruckert C."/>
        </authorList>
    </citation>
    <scope>NUCLEOTIDE SEQUENCE</scope>
    <source>
        <strain evidence="15">JCM 4956</strain>
    </source>
</reference>
<evidence type="ECO:0000313" key="16">
    <source>
        <dbReference type="Proteomes" id="UP000645555"/>
    </source>
</evidence>
<evidence type="ECO:0000256" key="6">
    <source>
        <dbReference type="ARBA" id="ARBA00012947"/>
    </source>
</evidence>
<evidence type="ECO:0000256" key="2">
    <source>
        <dbReference type="ARBA" id="ARBA00001968"/>
    </source>
</evidence>
<evidence type="ECO:0000256" key="12">
    <source>
        <dbReference type="ARBA" id="ARBA00047973"/>
    </source>
</evidence>
<dbReference type="PANTHER" id="PTHR33254">
    <property type="entry name" value="4-HYDROXY-4-METHYL-2-OXOGLUTARATE ALDOLASE 3-RELATED"/>
    <property type="match status" value="1"/>
</dbReference>
<dbReference type="GO" id="GO:0008168">
    <property type="term" value="F:methyltransferase activity"/>
    <property type="evidence" value="ECO:0007669"/>
    <property type="project" value="UniProtKB-KW"/>
</dbReference>
<dbReference type="PANTHER" id="PTHR33254:SF4">
    <property type="entry name" value="4-HYDROXY-4-METHYL-2-OXOGLUTARATE ALDOLASE 3-RELATED"/>
    <property type="match status" value="1"/>
</dbReference>
<dbReference type="GO" id="GO:0008948">
    <property type="term" value="F:oxaloacetate decarboxylase activity"/>
    <property type="evidence" value="ECO:0007669"/>
    <property type="project" value="UniProtKB-EC"/>
</dbReference>
<keyword evidence="13" id="KW-0460">Magnesium</keyword>
<keyword evidence="16" id="KW-1185">Reference proteome</keyword>
<feature type="binding site" evidence="13">
    <location>
        <position position="123"/>
    </location>
    <ligand>
        <name>substrate</name>
    </ligand>
</feature>
<comment type="function">
    <text evidence="8">Catalyzes the aldol cleavage of 4-hydroxy-4-methyl-2-oxoglutarate (HMG) into 2 molecules of pyruvate. Also contains a secondary oxaloacetate (OAA) decarboxylase activity due to the common pyruvate enolate transition state formed following C-C bond cleavage in the retro-aldol and decarboxylation reactions.</text>
</comment>
<evidence type="ECO:0000256" key="14">
    <source>
        <dbReference type="SAM" id="MobiDB-lite"/>
    </source>
</evidence>
<keyword evidence="13" id="KW-0479">Metal-binding</keyword>
<proteinExistence type="inferred from homology"/>
<dbReference type="GO" id="GO:0047443">
    <property type="term" value="F:4-hydroxy-4-methyl-2-oxoglutarate aldolase activity"/>
    <property type="evidence" value="ECO:0007669"/>
    <property type="project" value="UniProtKB-EC"/>
</dbReference>
<dbReference type="InterPro" id="IPR036704">
    <property type="entry name" value="RraA/RraA-like_sf"/>
</dbReference>
<dbReference type="EMBL" id="BMWD01000043">
    <property type="protein sequence ID" value="GGX95521.1"/>
    <property type="molecule type" value="Genomic_DNA"/>
</dbReference>